<dbReference type="PROSITE" id="PS51257">
    <property type="entry name" value="PROKAR_LIPOPROTEIN"/>
    <property type="match status" value="1"/>
</dbReference>
<dbReference type="InterPro" id="IPR002931">
    <property type="entry name" value="Transglutaminase-like"/>
</dbReference>
<protein>
    <submittedName>
        <fullName evidence="3">Transglutaminase domain-containing protein</fullName>
    </submittedName>
</protein>
<dbReference type="AlphaFoldDB" id="A0A9D2GZ71"/>
<dbReference type="PANTHER" id="PTHR38339">
    <property type="entry name" value="TRANSGLUTAMINASE DOMAIN PROTEIN"/>
    <property type="match status" value="1"/>
</dbReference>
<feature type="signal peptide" evidence="1">
    <location>
        <begin position="1"/>
        <end position="21"/>
    </location>
</feature>
<dbReference type="Proteomes" id="UP000824108">
    <property type="component" value="Unassembled WGS sequence"/>
</dbReference>
<reference evidence="3" key="2">
    <citation type="submission" date="2021-04" db="EMBL/GenBank/DDBJ databases">
        <authorList>
            <person name="Gilroy R."/>
        </authorList>
    </citation>
    <scope>NUCLEOTIDE SEQUENCE</scope>
    <source>
        <strain evidence="3">CHK118-2852</strain>
    </source>
</reference>
<dbReference type="SMART" id="SM00460">
    <property type="entry name" value="TGc"/>
    <property type="match status" value="1"/>
</dbReference>
<dbReference type="PANTHER" id="PTHR38339:SF1">
    <property type="entry name" value="TRANSGLUTAMINASE-LIKE DOMAIN-CONTAINING PROTEIN"/>
    <property type="match status" value="1"/>
</dbReference>
<evidence type="ECO:0000313" key="3">
    <source>
        <dbReference type="EMBL" id="HIZ91725.1"/>
    </source>
</evidence>
<dbReference type="InterPro" id="IPR038765">
    <property type="entry name" value="Papain-like_cys_pep_sf"/>
</dbReference>
<feature type="chain" id="PRO_5039350962" evidence="1">
    <location>
        <begin position="22"/>
        <end position="444"/>
    </location>
</feature>
<feature type="domain" description="Transglutaminase-like" evidence="2">
    <location>
        <begin position="307"/>
        <end position="368"/>
    </location>
</feature>
<reference evidence="3" key="1">
    <citation type="journal article" date="2021" name="PeerJ">
        <title>Extensive microbial diversity within the chicken gut microbiome revealed by metagenomics and culture.</title>
        <authorList>
            <person name="Gilroy R."/>
            <person name="Ravi A."/>
            <person name="Getino M."/>
            <person name="Pursley I."/>
            <person name="Horton D.L."/>
            <person name="Alikhan N.F."/>
            <person name="Baker D."/>
            <person name="Gharbi K."/>
            <person name="Hall N."/>
            <person name="Watson M."/>
            <person name="Adriaenssens E.M."/>
            <person name="Foster-Nyarko E."/>
            <person name="Jarju S."/>
            <person name="Secka A."/>
            <person name="Antonio M."/>
            <person name="Oren A."/>
            <person name="Chaudhuri R.R."/>
            <person name="La Ragione R."/>
            <person name="Hildebrand F."/>
            <person name="Pallen M.J."/>
        </authorList>
    </citation>
    <scope>NUCLEOTIDE SEQUENCE</scope>
    <source>
        <strain evidence="3">CHK118-2852</strain>
    </source>
</reference>
<comment type="caution">
    <text evidence="3">The sequence shown here is derived from an EMBL/GenBank/DDBJ whole genome shotgun (WGS) entry which is preliminary data.</text>
</comment>
<accession>A0A9D2GZ71</accession>
<dbReference type="EMBL" id="DXAV01000053">
    <property type="protein sequence ID" value="HIZ91725.1"/>
    <property type="molecule type" value="Genomic_DNA"/>
</dbReference>
<gene>
    <name evidence="3" type="ORF">H9807_06375</name>
</gene>
<keyword evidence="1" id="KW-0732">Signal</keyword>
<evidence type="ECO:0000256" key="1">
    <source>
        <dbReference type="SAM" id="SignalP"/>
    </source>
</evidence>
<dbReference type="SUPFAM" id="SSF54001">
    <property type="entry name" value="Cysteine proteinases"/>
    <property type="match status" value="1"/>
</dbReference>
<sequence>MKNLLYLVLFLLAFSACNRKASDASYSWEADLHQRLLTDFCLTEAQVKEYIRRYIPDVTDEQMRRWEESRALEYMLIDGEKRYFRNAGPNLFRLDSVCQAVKLAKDGEVVSKSDRVNAENLPEILADVAKSKEPVVAPKRMRVTYTLTVDTNAVPAGEVVRCWLPYPRTDIPRQQDVKLIATSEPSYTIAPQECRHSTLYMEKRAVSGEPTVFSETFEYTSCGEWHDIHPTDVLPYDTTTALYREYTAERDRHIVFSPRLRQLADKLTEGEDNPYLKAKRIFRWVNDYFPWASAREYSTIDNIPEYVLDNRHGDCGQVTLLFITLCRIAGIPAHFQSGFMMHPRAWNLHDWAEVYFEGVGWVPVDQSFGLAPYAEKAGQPYFFLGGIDSWRMVVNQDYGMPLVPEKKYPRSETVDFQRGEVEWSGGNLYFTEWDYDMNIEYLNY</sequence>
<organism evidence="3 4">
    <name type="scientific">Candidatus Bacteroides merdavium</name>
    <dbReference type="NCBI Taxonomy" id="2838472"/>
    <lineage>
        <taxon>Bacteria</taxon>
        <taxon>Pseudomonadati</taxon>
        <taxon>Bacteroidota</taxon>
        <taxon>Bacteroidia</taxon>
        <taxon>Bacteroidales</taxon>
        <taxon>Bacteroidaceae</taxon>
        <taxon>Bacteroides</taxon>
    </lineage>
</organism>
<evidence type="ECO:0000259" key="2">
    <source>
        <dbReference type="SMART" id="SM00460"/>
    </source>
</evidence>
<name>A0A9D2GZ71_9BACE</name>
<evidence type="ECO:0000313" key="4">
    <source>
        <dbReference type="Proteomes" id="UP000824108"/>
    </source>
</evidence>
<dbReference type="Pfam" id="PF01841">
    <property type="entry name" value="Transglut_core"/>
    <property type="match status" value="1"/>
</dbReference>
<proteinExistence type="predicted"/>
<dbReference type="Gene3D" id="3.10.620.30">
    <property type="match status" value="1"/>
</dbReference>